<reference evidence="14" key="1">
    <citation type="submission" date="2025-08" db="UniProtKB">
        <authorList>
            <consortium name="Ensembl"/>
        </authorList>
    </citation>
    <scope>IDENTIFICATION</scope>
</reference>
<dbReference type="SMART" id="SM00225">
    <property type="entry name" value="BTB"/>
    <property type="match status" value="1"/>
</dbReference>
<dbReference type="AlphaFoldDB" id="A0A8C4R8J3"/>
<keyword evidence="3" id="KW-0479">Metal-binding</keyword>
<dbReference type="GO" id="GO:0002682">
    <property type="term" value="P:regulation of immune system process"/>
    <property type="evidence" value="ECO:0007669"/>
    <property type="project" value="TreeGrafter"/>
</dbReference>
<organism evidence="14 15">
    <name type="scientific">Eptatretus burgeri</name>
    <name type="common">Inshore hagfish</name>
    <dbReference type="NCBI Taxonomy" id="7764"/>
    <lineage>
        <taxon>Eukaryota</taxon>
        <taxon>Metazoa</taxon>
        <taxon>Chordata</taxon>
        <taxon>Craniata</taxon>
        <taxon>Vertebrata</taxon>
        <taxon>Cyclostomata</taxon>
        <taxon>Myxini</taxon>
        <taxon>Myxiniformes</taxon>
        <taxon>Myxinidae</taxon>
        <taxon>Eptatretinae</taxon>
        <taxon>Eptatretus</taxon>
    </lineage>
</organism>
<accession>A0A8C4R8J3</accession>
<dbReference type="Ensembl" id="ENSEBUT00000026900.1">
    <property type="protein sequence ID" value="ENSEBUP00000026326.1"/>
    <property type="gene ID" value="ENSEBUG00000016212.1"/>
</dbReference>
<sequence length="333" mass="36824">LSLPTLFLSVCSHRKVKAGRLRTAGALCDVVIAVGTRRFYAHKLVLACVSRTLEALFRQASLRYTLDFLQPSTFQQILDYAYTGCVDVCPDELPRLLQAAQLLQIDCLCTLCFGLARPGASDAVQNDGEPAFDNSHYPSREVESVAPAVEESERAQAYVGRPSTEFSTEQTPSVAAASSAEAVAPRPEDEAALRAHRKAHGRERPHACQVCGKTFTLRHQLKTHYRVHTGEKPFECVLCGQRSRDHSAMTKHLRTHGGAKPYRCSLCRAFYPNMAAMQTHMTSHAASELPADWTIEDTYLYRHHAIAFPSLRPNTCSPLCNHSTLLAVSWSLG</sequence>
<evidence type="ECO:0000256" key="10">
    <source>
        <dbReference type="PROSITE-ProRule" id="PRU00042"/>
    </source>
</evidence>
<evidence type="ECO:0000313" key="15">
    <source>
        <dbReference type="Proteomes" id="UP000694388"/>
    </source>
</evidence>
<keyword evidence="4" id="KW-0677">Repeat</keyword>
<dbReference type="FunFam" id="3.30.160.60:FF:002343">
    <property type="entry name" value="Zinc finger protein 33A"/>
    <property type="match status" value="1"/>
</dbReference>
<dbReference type="SUPFAM" id="SSF57667">
    <property type="entry name" value="beta-beta-alpha zinc fingers"/>
    <property type="match status" value="2"/>
</dbReference>
<feature type="compositionally biased region" description="Low complexity" evidence="11">
    <location>
        <begin position="173"/>
        <end position="184"/>
    </location>
</feature>
<dbReference type="Pfam" id="PF00651">
    <property type="entry name" value="BTB"/>
    <property type="match status" value="1"/>
</dbReference>
<comment type="subcellular location">
    <subcellularLocation>
        <location evidence="1">Nucleus</location>
    </subcellularLocation>
</comment>
<evidence type="ECO:0000256" key="11">
    <source>
        <dbReference type="SAM" id="MobiDB-lite"/>
    </source>
</evidence>
<dbReference type="Proteomes" id="UP000694388">
    <property type="component" value="Unplaced"/>
</dbReference>
<dbReference type="Pfam" id="PF12874">
    <property type="entry name" value="zf-met"/>
    <property type="match status" value="1"/>
</dbReference>
<keyword evidence="15" id="KW-1185">Reference proteome</keyword>
<evidence type="ECO:0000256" key="2">
    <source>
        <dbReference type="ARBA" id="ARBA00006991"/>
    </source>
</evidence>
<evidence type="ECO:0000313" key="14">
    <source>
        <dbReference type="Ensembl" id="ENSEBUP00000026326.1"/>
    </source>
</evidence>
<dbReference type="Gene3D" id="3.30.710.10">
    <property type="entry name" value="Potassium Channel Kv1.1, Chain A"/>
    <property type="match status" value="1"/>
</dbReference>
<dbReference type="PANTHER" id="PTHR24399">
    <property type="entry name" value="ZINC FINGER AND BTB DOMAIN-CONTAINING"/>
    <property type="match status" value="1"/>
</dbReference>
<keyword evidence="5 10" id="KW-0863">Zinc-finger</keyword>
<dbReference type="GO" id="GO:0001817">
    <property type="term" value="P:regulation of cytokine production"/>
    <property type="evidence" value="ECO:0007669"/>
    <property type="project" value="TreeGrafter"/>
</dbReference>
<dbReference type="PROSITE" id="PS00028">
    <property type="entry name" value="ZINC_FINGER_C2H2_1"/>
    <property type="match status" value="2"/>
</dbReference>
<keyword evidence="7" id="KW-0805">Transcription regulation</keyword>
<evidence type="ECO:0000256" key="6">
    <source>
        <dbReference type="ARBA" id="ARBA00022833"/>
    </source>
</evidence>
<evidence type="ECO:0000256" key="4">
    <source>
        <dbReference type="ARBA" id="ARBA00022737"/>
    </source>
</evidence>
<keyword evidence="9" id="KW-0539">Nucleus</keyword>
<dbReference type="GO" id="GO:0005654">
    <property type="term" value="C:nucleoplasm"/>
    <property type="evidence" value="ECO:0007669"/>
    <property type="project" value="TreeGrafter"/>
</dbReference>
<feature type="region of interest" description="Disordered" evidence="11">
    <location>
        <begin position="145"/>
        <end position="191"/>
    </location>
</feature>
<evidence type="ECO:0000259" key="12">
    <source>
        <dbReference type="PROSITE" id="PS50097"/>
    </source>
</evidence>
<dbReference type="SMART" id="SM00355">
    <property type="entry name" value="ZnF_C2H2"/>
    <property type="match status" value="3"/>
</dbReference>
<evidence type="ECO:0000256" key="5">
    <source>
        <dbReference type="ARBA" id="ARBA00022771"/>
    </source>
</evidence>
<evidence type="ECO:0000256" key="1">
    <source>
        <dbReference type="ARBA" id="ARBA00004123"/>
    </source>
</evidence>
<dbReference type="InterPro" id="IPR013087">
    <property type="entry name" value="Znf_C2H2_type"/>
</dbReference>
<dbReference type="Pfam" id="PF00096">
    <property type="entry name" value="zf-C2H2"/>
    <property type="match status" value="2"/>
</dbReference>
<keyword evidence="8" id="KW-0804">Transcription</keyword>
<dbReference type="Gene3D" id="3.30.160.60">
    <property type="entry name" value="Classic Zinc Finger"/>
    <property type="match status" value="2"/>
</dbReference>
<dbReference type="PANTHER" id="PTHR24399:SF40">
    <property type="entry name" value="ZINC FINGER AND BTB DOMAIN-CONTAINING PROTEIN 32"/>
    <property type="match status" value="1"/>
</dbReference>
<feature type="domain" description="C2H2-type" evidence="13">
    <location>
        <begin position="234"/>
        <end position="261"/>
    </location>
</feature>
<name>A0A8C4R8J3_EPTBU</name>
<comment type="similarity">
    <text evidence="2">Belongs to the krueppel C2H2-type zinc-finger protein family.</text>
</comment>
<feature type="domain" description="C2H2-type" evidence="13">
    <location>
        <begin position="206"/>
        <end position="233"/>
    </location>
</feature>
<evidence type="ECO:0000256" key="7">
    <source>
        <dbReference type="ARBA" id="ARBA00023015"/>
    </source>
</evidence>
<dbReference type="PROSITE" id="PS50157">
    <property type="entry name" value="ZINC_FINGER_C2H2_2"/>
    <property type="match status" value="2"/>
</dbReference>
<dbReference type="GO" id="GO:0008270">
    <property type="term" value="F:zinc ion binding"/>
    <property type="evidence" value="ECO:0007669"/>
    <property type="project" value="UniProtKB-KW"/>
</dbReference>
<proteinExistence type="inferred from homology"/>
<protein>
    <submittedName>
        <fullName evidence="14">Uncharacterized protein</fullName>
    </submittedName>
</protein>
<dbReference type="FunFam" id="3.30.160.60:FF:000553">
    <property type="entry name" value="Zinc finger and BTB domain-containing protein 16"/>
    <property type="match status" value="1"/>
</dbReference>
<dbReference type="PROSITE" id="PS50097">
    <property type="entry name" value="BTB"/>
    <property type="match status" value="1"/>
</dbReference>
<dbReference type="GO" id="GO:0000978">
    <property type="term" value="F:RNA polymerase II cis-regulatory region sequence-specific DNA binding"/>
    <property type="evidence" value="ECO:0007669"/>
    <property type="project" value="TreeGrafter"/>
</dbReference>
<dbReference type="GeneTree" id="ENSGT00940000154616"/>
<keyword evidence="6" id="KW-0862">Zinc</keyword>
<dbReference type="InterPro" id="IPR036236">
    <property type="entry name" value="Znf_C2H2_sf"/>
</dbReference>
<dbReference type="InterPro" id="IPR000210">
    <property type="entry name" value="BTB/POZ_dom"/>
</dbReference>
<dbReference type="GO" id="GO:0001227">
    <property type="term" value="F:DNA-binding transcription repressor activity, RNA polymerase II-specific"/>
    <property type="evidence" value="ECO:0007669"/>
    <property type="project" value="TreeGrafter"/>
</dbReference>
<dbReference type="OMA" id="VWRDQRI"/>
<reference evidence="14" key="2">
    <citation type="submission" date="2025-09" db="UniProtKB">
        <authorList>
            <consortium name="Ensembl"/>
        </authorList>
    </citation>
    <scope>IDENTIFICATION</scope>
</reference>
<dbReference type="SUPFAM" id="SSF54695">
    <property type="entry name" value="POZ domain"/>
    <property type="match status" value="1"/>
</dbReference>
<evidence type="ECO:0000256" key="9">
    <source>
        <dbReference type="ARBA" id="ARBA00023242"/>
    </source>
</evidence>
<evidence type="ECO:0000259" key="13">
    <source>
        <dbReference type="PROSITE" id="PS50157"/>
    </source>
</evidence>
<evidence type="ECO:0000256" key="8">
    <source>
        <dbReference type="ARBA" id="ARBA00023163"/>
    </source>
</evidence>
<feature type="domain" description="BTB" evidence="12">
    <location>
        <begin position="28"/>
        <end position="90"/>
    </location>
</feature>
<evidence type="ECO:0000256" key="3">
    <source>
        <dbReference type="ARBA" id="ARBA00022723"/>
    </source>
</evidence>
<dbReference type="InterPro" id="IPR011333">
    <property type="entry name" value="SKP1/BTB/POZ_sf"/>
</dbReference>